<dbReference type="UniPathway" id="UPA00916">
    <property type="reaction ID" value="UER00889"/>
</dbReference>
<dbReference type="CDD" id="cd01174">
    <property type="entry name" value="ribokinase"/>
    <property type="match status" value="1"/>
</dbReference>
<organism evidence="14 15">
    <name type="scientific">Ophiocordyceps camponoti-floridani</name>
    <dbReference type="NCBI Taxonomy" id="2030778"/>
    <lineage>
        <taxon>Eukaryota</taxon>
        <taxon>Fungi</taxon>
        <taxon>Dikarya</taxon>
        <taxon>Ascomycota</taxon>
        <taxon>Pezizomycotina</taxon>
        <taxon>Sordariomycetes</taxon>
        <taxon>Hypocreomycetidae</taxon>
        <taxon>Hypocreales</taxon>
        <taxon>Ophiocordycipitaceae</taxon>
        <taxon>Ophiocordyceps</taxon>
    </lineage>
</organism>
<dbReference type="SUPFAM" id="SSF53613">
    <property type="entry name" value="Ribokinase-like"/>
    <property type="match status" value="1"/>
</dbReference>
<keyword evidence="5 12" id="KW-0479">Metal-binding</keyword>
<keyword evidence="6 12" id="KW-0547">Nucleotide-binding</keyword>
<dbReference type="AlphaFoldDB" id="A0A8H4Q5Z5"/>
<keyword evidence="15" id="KW-1185">Reference proteome</keyword>
<feature type="binding site" evidence="12">
    <location>
        <begin position="42"/>
        <end position="46"/>
    </location>
    <ligand>
        <name>substrate</name>
    </ligand>
</feature>
<dbReference type="EMBL" id="JAACLJ010000004">
    <property type="protein sequence ID" value="KAF4587321.1"/>
    <property type="molecule type" value="Genomic_DNA"/>
</dbReference>
<keyword evidence="9 12" id="KW-0460">Magnesium</keyword>
<feature type="binding site" evidence="12">
    <location>
        <begin position="258"/>
        <end position="259"/>
    </location>
    <ligand>
        <name>ATP</name>
        <dbReference type="ChEBI" id="CHEBI:30616"/>
    </ligand>
</feature>
<sequence length="283" mass="29021">MPPKPSITVLGSLNADIVPYVPHHPHPGETITATCLARGPGGKGANQAVACARLADPCSPVHVAMVGAVGDDADGRMLLSSLRESSVDTSAVRSCEGSQTGVAVVIVDEMDKQNRIIVSPEANHELGPGHVLGLEADLLLVQLEIRLETVLAAIRASTSPVLLNAAPAPEPLPRDIYPHITHLIVNESEAATLATSNDGSLLSDEAGLRLVTQRFQDWGVANVVITLGERGVFYAAAGGEAALIPAEEVDVVDTTAAGDTFVGAYALAVVGGQDGRGGGQGGE</sequence>
<dbReference type="Proteomes" id="UP000562929">
    <property type="component" value="Unassembled WGS sequence"/>
</dbReference>
<dbReference type="InterPro" id="IPR029056">
    <property type="entry name" value="Ribokinase-like"/>
</dbReference>
<evidence type="ECO:0000256" key="7">
    <source>
        <dbReference type="ARBA" id="ARBA00022777"/>
    </source>
</evidence>
<keyword evidence="7 12" id="KW-0418">Kinase</keyword>
<keyword evidence="12" id="KW-0963">Cytoplasm</keyword>
<dbReference type="GO" id="GO:0004747">
    <property type="term" value="F:ribokinase activity"/>
    <property type="evidence" value="ECO:0007669"/>
    <property type="project" value="UniProtKB-UniRule"/>
</dbReference>
<feature type="binding site" evidence="12">
    <location>
        <begin position="226"/>
        <end position="231"/>
    </location>
    <ligand>
        <name>ATP</name>
        <dbReference type="ChEBI" id="CHEBI:30616"/>
    </ligand>
</feature>
<comment type="subcellular location">
    <subcellularLocation>
        <location evidence="12">Cytoplasm</location>
    </subcellularLocation>
    <subcellularLocation>
        <location evidence="12">Nucleus</location>
    </subcellularLocation>
</comment>
<feature type="binding site" evidence="12">
    <location>
        <position position="271"/>
    </location>
    <ligand>
        <name>K(+)</name>
        <dbReference type="ChEBI" id="CHEBI:29103"/>
    </ligand>
</feature>
<comment type="cofactor">
    <cofactor evidence="12">
        <name>Mg(2+)</name>
        <dbReference type="ChEBI" id="CHEBI:18420"/>
    </cofactor>
    <text evidence="12">Requires a divalent cation, most likely magnesium in vivo, as an electrophilic catalyst to aid phosphoryl group transfer. It is the chelate of the metal and the nucleotide that is the actual substrate.</text>
</comment>
<dbReference type="InterPro" id="IPR002139">
    <property type="entry name" value="Ribo/fructo_kinase"/>
</dbReference>
<feature type="binding site" evidence="12">
    <location>
        <begin position="14"/>
        <end position="16"/>
    </location>
    <ligand>
        <name>substrate</name>
    </ligand>
</feature>
<dbReference type="PRINTS" id="PR00990">
    <property type="entry name" value="RIBOKINASE"/>
</dbReference>
<comment type="activity regulation">
    <text evidence="12">Activated by a monovalent cation that binds near, but not in, the active site. The most likely occupant of the site in vivo is potassium. Ion binding induces a conformational change that may alter substrate affinity.</text>
</comment>
<evidence type="ECO:0000256" key="10">
    <source>
        <dbReference type="ARBA" id="ARBA00022958"/>
    </source>
</evidence>
<dbReference type="Pfam" id="PF00294">
    <property type="entry name" value="PfkB"/>
    <property type="match status" value="1"/>
</dbReference>
<dbReference type="GO" id="GO:0005634">
    <property type="term" value="C:nucleus"/>
    <property type="evidence" value="ECO:0007669"/>
    <property type="project" value="UniProtKB-SubCell"/>
</dbReference>
<evidence type="ECO:0000256" key="5">
    <source>
        <dbReference type="ARBA" id="ARBA00022723"/>
    </source>
</evidence>
<feature type="binding site" evidence="12">
    <location>
        <position position="144"/>
    </location>
    <ligand>
        <name>substrate</name>
    </ligand>
</feature>
<dbReference type="PROSITE" id="PS00584">
    <property type="entry name" value="PFKB_KINASES_2"/>
    <property type="match status" value="1"/>
</dbReference>
<protein>
    <recommendedName>
        <fullName evidence="3 12">Ribokinase</fullName>
        <shortName evidence="12">RK</shortName>
        <ecNumber evidence="2 12">2.7.1.15</ecNumber>
    </recommendedName>
</protein>
<feature type="binding site" evidence="12">
    <location>
        <position position="253"/>
    </location>
    <ligand>
        <name>K(+)</name>
        <dbReference type="ChEBI" id="CHEBI:29103"/>
    </ligand>
</feature>
<feature type="domain" description="Carbohydrate kinase PfkB" evidence="13">
    <location>
        <begin position="6"/>
        <end position="274"/>
    </location>
</feature>
<dbReference type="InterPro" id="IPR002173">
    <property type="entry name" value="Carboh/pur_kinase_PfkB_CS"/>
</dbReference>
<evidence type="ECO:0000256" key="1">
    <source>
        <dbReference type="ARBA" id="ARBA00005380"/>
    </source>
</evidence>
<keyword evidence="11 12" id="KW-0119">Carbohydrate metabolism</keyword>
<evidence type="ECO:0000313" key="15">
    <source>
        <dbReference type="Proteomes" id="UP000562929"/>
    </source>
</evidence>
<dbReference type="HAMAP" id="MF_01987">
    <property type="entry name" value="Ribokinase"/>
    <property type="match status" value="1"/>
</dbReference>
<keyword evidence="10 12" id="KW-0630">Potassium</keyword>
<keyword evidence="4 12" id="KW-0808">Transferase</keyword>
<dbReference type="EC" id="2.7.1.15" evidence="2 12"/>
<comment type="similarity">
    <text evidence="12">Belongs to the carbohydrate kinase PfkB family. Ribokinase subfamily.</text>
</comment>
<dbReference type="Gene3D" id="3.40.1190.20">
    <property type="match status" value="1"/>
</dbReference>
<comment type="similarity">
    <text evidence="1">Belongs to the carbohydrate kinase pfkB family.</text>
</comment>
<name>A0A8H4Q5Z5_9HYPO</name>
<evidence type="ECO:0000256" key="12">
    <source>
        <dbReference type="HAMAP-Rule" id="MF_03215"/>
    </source>
</evidence>
<comment type="pathway">
    <text evidence="12">Carbohydrate metabolism; D-ribose degradation; D-ribose 5-phosphate from beta-D-ribopyranose: step 2/2.</text>
</comment>
<evidence type="ECO:0000256" key="9">
    <source>
        <dbReference type="ARBA" id="ARBA00022842"/>
    </source>
</evidence>
<dbReference type="GO" id="GO:0005737">
    <property type="term" value="C:cytoplasm"/>
    <property type="evidence" value="ECO:0007669"/>
    <property type="project" value="UniProtKB-SubCell"/>
</dbReference>
<dbReference type="InterPro" id="IPR011611">
    <property type="entry name" value="PfkB_dom"/>
</dbReference>
<feature type="active site" description="Proton acceptor" evidence="12">
    <location>
        <position position="259"/>
    </location>
</feature>
<evidence type="ECO:0000259" key="13">
    <source>
        <dbReference type="Pfam" id="PF00294"/>
    </source>
</evidence>
<feature type="binding site" evidence="12">
    <location>
        <position position="186"/>
    </location>
    <ligand>
        <name>ATP</name>
        <dbReference type="ChEBI" id="CHEBI:30616"/>
    </ligand>
</feature>
<evidence type="ECO:0000256" key="3">
    <source>
        <dbReference type="ARBA" id="ARBA00016943"/>
    </source>
</evidence>
<accession>A0A8H4Q5Z5</accession>
<comment type="caution">
    <text evidence="12">Lacks conserved residue(s) required for the propagation of feature annotation.</text>
</comment>
<keyword evidence="12" id="KW-0539">Nucleus</keyword>
<evidence type="ECO:0000256" key="8">
    <source>
        <dbReference type="ARBA" id="ARBA00022840"/>
    </source>
</evidence>
<comment type="caution">
    <text evidence="14">The sequence shown here is derived from an EMBL/GenBank/DDBJ whole genome shotgun (WGS) entry which is preliminary data.</text>
</comment>
<comment type="subunit">
    <text evidence="12">Homodimer.</text>
</comment>
<dbReference type="PANTHER" id="PTHR10584">
    <property type="entry name" value="SUGAR KINASE"/>
    <property type="match status" value="1"/>
</dbReference>
<keyword evidence="8 12" id="KW-0067">ATP-binding</keyword>
<reference evidence="14 15" key="1">
    <citation type="journal article" date="2020" name="G3 (Bethesda)">
        <title>Genetic Underpinnings of Host Manipulation by Ophiocordyceps as Revealed by Comparative Transcriptomics.</title>
        <authorList>
            <person name="Will I."/>
            <person name="Das B."/>
            <person name="Trinh T."/>
            <person name="Brachmann A."/>
            <person name="Ohm R.A."/>
            <person name="de Bekker C."/>
        </authorList>
    </citation>
    <scope>NUCLEOTIDE SEQUENCE [LARGE SCALE GENOMIC DNA]</scope>
    <source>
        <strain evidence="14 15">EC05</strain>
    </source>
</reference>
<dbReference type="GO" id="GO:0005524">
    <property type="term" value="F:ATP binding"/>
    <property type="evidence" value="ECO:0007669"/>
    <property type="project" value="UniProtKB-UniRule"/>
</dbReference>
<dbReference type="GO" id="GO:0046872">
    <property type="term" value="F:metal ion binding"/>
    <property type="evidence" value="ECO:0007669"/>
    <property type="project" value="UniProtKB-KW"/>
</dbReference>
<evidence type="ECO:0000256" key="11">
    <source>
        <dbReference type="ARBA" id="ARBA00023277"/>
    </source>
</evidence>
<evidence type="ECO:0000256" key="2">
    <source>
        <dbReference type="ARBA" id="ARBA00012035"/>
    </source>
</evidence>
<feature type="binding site" evidence="12">
    <location>
        <position position="259"/>
    </location>
    <ligand>
        <name>substrate</name>
    </ligand>
</feature>
<comment type="function">
    <text evidence="12">Catalyzes the phosphorylation of ribose at O-5 in a reaction requiring ATP and magnesium. The resulting D-ribose-5-phosphate can then be used either for sythesis of nucleotides, histidine, and tryptophan, or as a component of the pentose phosphate pathway.</text>
</comment>
<evidence type="ECO:0000313" key="14">
    <source>
        <dbReference type="EMBL" id="KAF4587321.1"/>
    </source>
</evidence>
<evidence type="ECO:0000256" key="6">
    <source>
        <dbReference type="ARBA" id="ARBA00022741"/>
    </source>
</evidence>
<evidence type="ECO:0000256" key="4">
    <source>
        <dbReference type="ARBA" id="ARBA00022679"/>
    </source>
</evidence>
<feature type="binding site" evidence="12">
    <location>
        <position position="255"/>
    </location>
    <ligand>
        <name>K(+)</name>
        <dbReference type="ChEBI" id="CHEBI:29103"/>
    </ligand>
</feature>
<dbReference type="InterPro" id="IPR011877">
    <property type="entry name" value="Ribokinase"/>
</dbReference>
<dbReference type="PANTHER" id="PTHR10584:SF166">
    <property type="entry name" value="RIBOKINASE"/>
    <property type="match status" value="1"/>
</dbReference>
<proteinExistence type="inferred from homology"/>
<dbReference type="OrthoDB" id="415590at2759"/>
<dbReference type="GO" id="GO:0019303">
    <property type="term" value="P:D-ribose catabolic process"/>
    <property type="evidence" value="ECO:0007669"/>
    <property type="project" value="UniProtKB-UniRule"/>
</dbReference>
<gene>
    <name evidence="14" type="ORF">GQ602_004014</name>
</gene>
<comment type="catalytic activity">
    <reaction evidence="12">
        <text>D-ribose + ATP = D-ribose 5-phosphate + ADP + H(+)</text>
        <dbReference type="Rhea" id="RHEA:13697"/>
        <dbReference type="ChEBI" id="CHEBI:15378"/>
        <dbReference type="ChEBI" id="CHEBI:30616"/>
        <dbReference type="ChEBI" id="CHEBI:47013"/>
        <dbReference type="ChEBI" id="CHEBI:78346"/>
        <dbReference type="ChEBI" id="CHEBI:456216"/>
        <dbReference type="EC" id="2.7.1.15"/>
    </reaction>
</comment>